<dbReference type="EMBL" id="JAHLFW010000043">
    <property type="protein sequence ID" value="MBU3837611.1"/>
    <property type="molecule type" value="Genomic_DNA"/>
</dbReference>
<protein>
    <submittedName>
        <fullName evidence="1">DUF3822 family protein</fullName>
    </submittedName>
</protein>
<accession>A0A948TB42</accession>
<sequence>MTKDLDFNKSEQYTLSIRLSTDGFSFSIYNPIIENDFYSRTFPVNTQRSMAANVKAFLAATDELKHTFKQTNIIIHSERYTIVPLDFFEDESMEEVFYHNVREKRNEIVLCNVLTNSNSVVIFSLDKLTHVFLSEHFANARFFSSISPQIEYLTIKSKQSNCKKLYTNINSGYIDVISMENGRLMLANTYQSVSSNDINYFLLNIWQKTGFSQERDELHITGIQDIKNTVIPEMKKYISHVYSINPQAEFNNSTTSKIEKIPFDVQSLILCE</sequence>
<dbReference type="Gene3D" id="3.30.420.250">
    <property type="match status" value="1"/>
</dbReference>
<reference evidence="1" key="2">
    <citation type="submission" date="2021-04" db="EMBL/GenBank/DDBJ databases">
        <authorList>
            <person name="Gilroy R."/>
        </authorList>
    </citation>
    <scope>NUCLEOTIDE SEQUENCE</scope>
    <source>
        <strain evidence="1">G4-2901</strain>
    </source>
</reference>
<evidence type="ECO:0000313" key="1">
    <source>
        <dbReference type="EMBL" id="MBU3837611.1"/>
    </source>
</evidence>
<dbReference type="Pfam" id="PF12864">
    <property type="entry name" value="DUF3822"/>
    <property type="match status" value="1"/>
</dbReference>
<dbReference type="CDD" id="cd24013">
    <property type="entry name" value="ASKHA_ATPase_BT3980-like"/>
    <property type="match status" value="1"/>
</dbReference>
<dbReference type="AlphaFoldDB" id="A0A948TB42"/>
<reference evidence="1" key="1">
    <citation type="journal article" date="2021" name="PeerJ">
        <title>Extensive microbial diversity within the chicken gut microbiome revealed by metagenomics and culture.</title>
        <authorList>
            <person name="Gilroy R."/>
            <person name="Ravi A."/>
            <person name="Getino M."/>
            <person name="Pursley I."/>
            <person name="Horton D.L."/>
            <person name="Alikhan N.F."/>
            <person name="Baker D."/>
            <person name="Gharbi K."/>
            <person name="Hall N."/>
            <person name="Watson M."/>
            <person name="Adriaenssens E.M."/>
            <person name="Foster-Nyarko E."/>
            <person name="Jarju S."/>
            <person name="Secka A."/>
            <person name="Antonio M."/>
            <person name="Oren A."/>
            <person name="Chaudhuri R.R."/>
            <person name="La Ragione R."/>
            <person name="Hildebrand F."/>
            <person name="Pallen M.J."/>
        </authorList>
    </citation>
    <scope>NUCLEOTIDE SEQUENCE</scope>
    <source>
        <strain evidence="1">G4-2901</strain>
    </source>
</reference>
<dbReference type="Proteomes" id="UP000783796">
    <property type="component" value="Unassembled WGS sequence"/>
</dbReference>
<proteinExistence type="predicted"/>
<dbReference type="InterPro" id="IPR024213">
    <property type="entry name" value="DUF3822"/>
</dbReference>
<dbReference type="Gene3D" id="3.30.420.260">
    <property type="match status" value="1"/>
</dbReference>
<gene>
    <name evidence="1" type="ORF">H9777_04695</name>
</gene>
<organism evidence="1 2">
    <name type="scientific">Candidatus Phocaeicola faecigallinarum</name>
    <dbReference type="NCBI Taxonomy" id="2838732"/>
    <lineage>
        <taxon>Bacteria</taxon>
        <taxon>Pseudomonadati</taxon>
        <taxon>Bacteroidota</taxon>
        <taxon>Bacteroidia</taxon>
        <taxon>Bacteroidales</taxon>
        <taxon>Bacteroidaceae</taxon>
        <taxon>Phocaeicola</taxon>
    </lineage>
</organism>
<name>A0A948TB42_9BACT</name>
<evidence type="ECO:0000313" key="2">
    <source>
        <dbReference type="Proteomes" id="UP000783796"/>
    </source>
</evidence>
<comment type="caution">
    <text evidence="1">The sequence shown here is derived from an EMBL/GenBank/DDBJ whole genome shotgun (WGS) entry which is preliminary data.</text>
</comment>